<evidence type="ECO:0000259" key="1">
    <source>
        <dbReference type="Pfam" id="PF06985"/>
    </source>
</evidence>
<name>A0A1E1M9G7_RHYSE</name>
<organism evidence="2 3">
    <name type="scientific">Rhynchosporium secalis</name>
    <name type="common">Barley scald fungus</name>
    <dbReference type="NCBI Taxonomy" id="38038"/>
    <lineage>
        <taxon>Eukaryota</taxon>
        <taxon>Fungi</taxon>
        <taxon>Dikarya</taxon>
        <taxon>Ascomycota</taxon>
        <taxon>Pezizomycotina</taxon>
        <taxon>Leotiomycetes</taxon>
        <taxon>Helotiales</taxon>
        <taxon>Ploettnerulaceae</taxon>
        <taxon>Rhynchosporium</taxon>
    </lineage>
</organism>
<dbReference type="InterPro" id="IPR010730">
    <property type="entry name" value="HET"/>
</dbReference>
<gene>
    <name evidence="2" type="ORF">RSE6_06076</name>
</gene>
<reference evidence="3" key="1">
    <citation type="submission" date="2016-03" db="EMBL/GenBank/DDBJ databases">
        <authorList>
            <person name="Guldener U."/>
        </authorList>
    </citation>
    <scope>NUCLEOTIDE SEQUENCE [LARGE SCALE GENOMIC DNA]</scope>
</reference>
<dbReference type="PANTHER" id="PTHR24148:SF82">
    <property type="entry name" value="HETEROKARYON INCOMPATIBILITY DOMAIN-CONTAINING PROTEIN"/>
    <property type="match status" value="1"/>
</dbReference>
<feature type="domain" description="Heterokaryon incompatibility" evidence="1">
    <location>
        <begin position="9"/>
        <end position="155"/>
    </location>
</feature>
<dbReference type="AlphaFoldDB" id="A0A1E1M9G7"/>
<proteinExistence type="predicted"/>
<sequence>MSFHDKSFYDTLSYRWVSLDSTKLIEVDNIPASVTDNLYAALLRLRCKDKNRTIWIDQICIDQQNTEEKTIQVRLMRELYTNCNQFLVWIEEIADGVSRVDAKSILEVLCSISNDNLPTSACVASAATIRGPNYALKSIGVDDHPWWERVWTAQEAILPAKKTFL</sequence>
<dbReference type="PANTHER" id="PTHR24148">
    <property type="entry name" value="ANKYRIN REPEAT DOMAIN-CONTAINING PROTEIN 39 HOMOLOG-RELATED"/>
    <property type="match status" value="1"/>
</dbReference>
<dbReference type="Proteomes" id="UP000177625">
    <property type="component" value="Unassembled WGS sequence"/>
</dbReference>
<dbReference type="EMBL" id="FJVC01000220">
    <property type="protein sequence ID" value="CZT45739.1"/>
    <property type="molecule type" value="Genomic_DNA"/>
</dbReference>
<evidence type="ECO:0000313" key="2">
    <source>
        <dbReference type="EMBL" id="CZT45739.1"/>
    </source>
</evidence>
<protein>
    <recommendedName>
        <fullName evidence="1">Heterokaryon incompatibility domain-containing protein</fullName>
    </recommendedName>
</protein>
<evidence type="ECO:0000313" key="3">
    <source>
        <dbReference type="Proteomes" id="UP000177625"/>
    </source>
</evidence>
<dbReference type="Pfam" id="PF06985">
    <property type="entry name" value="HET"/>
    <property type="match status" value="1"/>
</dbReference>
<keyword evidence="3" id="KW-1185">Reference proteome</keyword>
<accession>A0A1E1M9G7</accession>
<dbReference type="InterPro" id="IPR052895">
    <property type="entry name" value="HetReg/Transcr_Mod"/>
</dbReference>